<keyword evidence="1" id="KW-1133">Transmembrane helix</keyword>
<keyword evidence="1" id="KW-0812">Transmembrane</keyword>
<gene>
    <name evidence="2" type="ORF">THF1A12_50015</name>
</gene>
<organism evidence="2 3">
    <name type="scientific">Vibrio jasicida</name>
    <dbReference type="NCBI Taxonomy" id="766224"/>
    <lineage>
        <taxon>Bacteria</taxon>
        <taxon>Pseudomonadati</taxon>
        <taxon>Pseudomonadota</taxon>
        <taxon>Gammaproteobacteria</taxon>
        <taxon>Vibrionales</taxon>
        <taxon>Vibrionaceae</taxon>
        <taxon>Vibrio</taxon>
    </lineage>
</organism>
<reference evidence="2" key="1">
    <citation type="submission" date="2022-01" db="EMBL/GenBank/DDBJ databases">
        <authorList>
            <person name="Lagorce A."/>
        </authorList>
    </citation>
    <scope>NUCLEOTIDE SEQUENCE</scope>
    <source>
        <strain evidence="2">Th15_F1_A12</strain>
    </source>
</reference>
<evidence type="ECO:0000313" key="3">
    <source>
        <dbReference type="Proteomes" id="UP001295462"/>
    </source>
</evidence>
<protein>
    <recommendedName>
        <fullName evidence="4">Transcriptional regulator</fullName>
    </recommendedName>
</protein>
<dbReference type="Proteomes" id="UP001295462">
    <property type="component" value="Unassembled WGS sequence"/>
</dbReference>
<dbReference type="AlphaFoldDB" id="A0AAU9QSZ1"/>
<name>A0AAU9QSZ1_9VIBR</name>
<proteinExistence type="predicted"/>
<keyword evidence="1" id="KW-0472">Membrane</keyword>
<evidence type="ECO:0000256" key="1">
    <source>
        <dbReference type="SAM" id="Phobius"/>
    </source>
</evidence>
<feature type="transmembrane region" description="Helical" evidence="1">
    <location>
        <begin position="81"/>
        <end position="102"/>
    </location>
</feature>
<evidence type="ECO:0000313" key="2">
    <source>
        <dbReference type="EMBL" id="CAH1601384.1"/>
    </source>
</evidence>
<sequence length="107" mass="12415">MLLRTSWIHFLATYLIFIAFWSVARNGEDMMYIPTILAAFGLYHQTQNWLFETSWIKNLQKTGMDFLGRQDSESSDARKALSVHAALLTMIYLPAMSLSWHLSKLLQ</sequence>
<evidence type="ECO:0008006" key="4">
    <source>
        <dbReference type="Google" id="ProtNLM"/>
    </source>
</evidence>
<dbReference type="EMBL" id="CAKMUD010000105">
    <property type="protein sequence ID" value="CAH1601384.1"/>
    <property type="molecule type" value="Genomic_DNA"/>
</dbReference>
<comment type="caution">
    <text evidence="2">The sequence shown here is derived from an EMBL/GenBank/DDBJ whole genome shotgun (WGS) entry which is preliminary data.</text>
</comment>
<feature type="transmembrane region" description="Helical" evidence="1">
    <location>
        <begin position="6"/>
        <end position="24"/>
    </location>
</feature>
<accession>A0AAU9QSZ1</accession>